<keyword evidence="3" id="KW-0496">Mitochondrion</keyword>
<organism evidence="3">
    <name type="scientific">Dactylella sp</name>
    <dbReference type="NCBI Taxonomy" id="1814903"/>
    <lineage>
        <taxon>Eukaryota</taxon>
        <taxon>Fungi</taxon>
        <taxon>Dikarya</taxon>
        <taxon>Ascomycota</taxon>
        <taxon>Pezizomycotina</taxon>
        <taxon>Orbiliomycetes</taxon>
        <taxon>Orbiliales</taxon>
        <taxon>Orbiliaceae</taxon>
        <taxon>Dactylella</taxon>
    </lineage>
</organism>
<evidence type="ECO:0000313" key="3">
    <source>
        <dbReference type="EMBL" id="QBM09644.1"/>
    </source>
</evidence>
<dbReference type="Gene3D" id="3.10.28.10">
    <property type="entry name" value="Homing endonucleases"/>
    <property type="match status" value="1"/>
</dbReference>
<dbReference type="Pfam" id="PF03161">
    <property type="entry name" value="LAGLIDADG_2"/>
    <property type="match status" value="1"/>
</dbReference>
<reference evidence="3" key="1">
    <citation type="submission" date="2019-02" db="EMBL/GenBank/DDBJ databases">
        <authorList>
            <person name="Fang M.L."/>
            <person name="Zhang Y."/>
        </authorList>
    </citation>
    <scope>NUCLEOTIDE SEQUENCE</scope>
    <source>
        <strain evidence="3">YMF1.01838</strain>
    </source>
</reference>
<keyword evidence="1" id="KW-0472">Membrane</keyword>
<feature type="transmembrane region" description="Helical" evidence="1">
    <location>
        <begin position="148"/>
        <end position="168"/>
    </location>
</feature>
<dbReference type="EMBL" id="MK550697">
    <property type="protein sequence ID" value="QBM09644.1"/>
    <property type="molecule type" value="Genomic_DNA"/>
</dbReference>
<proteinExistence type="predicted"/>
<feature type="domain" description="Homing endonuclease LAGLIDADG" evidence="2">
    <location>
        <begin position="41"/>
        <end position="161"/>
    </location>
</feature>
<dbReference type="GO" id="GO:0004519">
    <property type="term" value="F:endonuclease activity"/>
    <property type="evidence" value="ECO:0007669"/>
    <property type="project" value="InterPro"/>
</dbReference>
<dbReference type="InterPro" id="IPR004860">
    <property type="entry name" value="LAGLIDADG_dom"/>
</dbReference>
<geneLocation type="mitochondrion" evidence="3"/>
<evidence type="ECO:0000259" key="2">
    <source>
        <dbReference type="Pfam" id="PF03161"/>
    </source>
</evidence>
<evidence type="ECO:0000256" key="1">
    <source>
        <dbReference type="SAM" id="Phobius"/>
    </source>
</evidence>
<keyword evidence="1" id="KW-1133">Transmembrane helix</keyword>
<dbReference type="InterPro" id="IPR027434">
    <property type="entry name" value="Homing_endonucl"/>
</dbReference>
<protein>
    <recommendedName>
        <fullName evidence="2">Homing endonuclease LAGLIDADG domain-containing protein</fullName>
    </recommendedName>
</protein>
<accession>A0A482DT04</accession>
<keyword evidence="1" id="KW-0812">Transmembrane</keyword>
<sequence length="174" mass="20320">MNRSTITAYLDRGKLYKNKWVFSSIVLNIKLSKWAIPLIVWEVIVGEMLGDGHIKYNPNTPLINGRLEFTFSAKILHYVKYLKNDVLAPISNKSEPTPWPNPKLTGENPTQYWFSTKRLPAISDLHRVWYKFIDGKFVKILPSNIKELLTPIAIAHWIMGGWLFFGWYCKTLHW</sequence>
<dbReference type="SUPFAM" id="SSF55608">
    <property type="entry name" value="Homing endonucleases"/>
    <property type="match status" value="1"/>
</dbReference>
<name>A0A482DT04_9PEZI</name>
<gene>
    <name evidence="3" type="primary">orf174</name>
</gene>
<dbReference type="AlphaFoldDB" id="A0A482DT04"/>